<name>A0A0C2BJC3_9BURK</name>
<organism evidence="1 2">
    <name type="scientific">Noviherbaspirillum autotrophicum</name>
    <dbReference type="NCBI Taxonomy" id="709839"/>
    <lineage>
        <taxon>Bacteria</taxon>
        <taxon>Pseudomonadati</taxon>
        <taxon>Pseudomonadota</taxon>
        <taxon>Betaproteobacteria</taxon>
        <taxon>Burkholderiales</taxon>
        <taxon>Oxalobacteraceae</taxon>
        <taxon>Noviherbaspirillum</taxon>
    </lineage>
</organism>
<evidence type="ECO:0000313" key="1">
    <source>
        <dbReference type="EMBL" id="KIF80099.1"/>
    </source>
</evidence>
<evidence type="ECO:0000313" key="2">
    <source>
        <dbReference type="Proteomes" id="UP000031572"/>
    </source>
</evidence>
<sequence length="127" mass="14051">MATEVSLPVVHAHRPYDRRGGLLAFLRDAITQAAPAAVNTELLARMAIEHMGLQILSPKEYSRFKHNTIGRALRKFEQDGFVERILTRSAGVSRFSVWRLKPDIPTLVELKGRAGAADGDKMEVKGG</sequence>
<proteinExistence type="predicted"/>
<keyword evidence="2" id="KW-1185">Reference proteome</keyword>
<accession>A0A0C2BJC3</accession>
<protein>
    <submittedName>
        <fullName evidence="1">Uncharacterized protein</fullName>
    </submittedName>
</protein>
<reference evidence="1 2" key="1">
    <citation type="submission" date="2014-12" db="EMBL/GenBank/DDBJ databases">
        <title>Denitrispirillum autotrophicum gen. nov., sp. nov., Denitrifying, Facultatively Autotrophic Bacteria Isolated from Rice Paddy Soil.</title>
        <authorList>
            <person name="Ishii S."/>
            <person name="Ashida N."/>
            <person name="Ohno H."/>
            <person name="Otsuka S."/>
            <person name="Yokota A."/>
            <person name="Senoo K."/>
        </authorList>
    </citation>
    <scope>NUCLEOTIDE SEQUENCE [LARGE SCALE GENOMIC DNA]</scope>
    <source>
        <strain evidence="1 2">TSA66</strain>
    </source>
</reference>
<dbReference type="Proteomes" id="UP000031572">
    <property type="component" value="Unassembled WGS sequence"/>
</dbReference>
<dbReference type="EMBL" id="JWJG01000028">
    <property type="protein sequence ID" value="KIF80099.1"/>
    <property type="molecule type" value="Genomic_DNA"/>
</dbReference>
<gene>
    <name evidence="1" type="ORF">TSA66_03610</name>
</gene>
<comment type="caution">
    <text evidence="1">The sequence shown here is derived from an EMBL/GenBank/DDBJ whole genome shotgun (WGS) entry which is preliminary data.</text>
</comment>
<dbReference type="AlphaFoldDB" id="A0A0C2BJC3"/>